<keyword evidence="5" id="KW-0175">Coiled coil</keyword>
<evidence type="ECO:0000313" key="9">
    <source>
        <dbReference type="Proteomes" id="UP000826271"/>
    </source>
</evidence>
<keyword evidence="2 4" id="KW-0863">Zinc-finger</keyword>
<dbReference type="Pfam" id="PF06839">
    <property type="entry name" value="Zn_ribbon_GRF"/>
    <property type="match status" value="1"/>
</dbReference>
<keyword evidence="6" id="KW-0472">Membrane</keyword>
<keyword evidence="6" id="KW-0812">Transmembrane</keyword>
<gene>
    <name evidence="8" type="ORF">BUALT_Bualt18G0011800</name>
</gene>
<accession>A0AAV6WB25</accession>
<dbReference type="PROSITE" id="PS51999">
    <property type="entry name" value="ZF_GRF"/>
    <property type="match status" value="1"/>
</dbReference>
<comment type="caution">
    <text evidence="8">The sequence shown here is derived from an EMBL/GenBank/DDBJ whole genome shotgun (WGS) entry which is preliminary data.</text>
</comment>
<keyword evidence="3" id="KW-0862">Zinc</keyword>
<evidence type="ECO:0000256" key="1">
    <source>
        <dbReference type="ARBA" id="ARBA00022723"/>
    </source>
</evidence>
<dbReference type="PANTHER" id="PTHR33248">
    <property type="entry name" value="ZINC ION-BINDING PROTEIN"/>
    <property type="match status" value="1"/>
</dbReference>
<reference evidence="8" key="1">
    <citation type="submission" date="2019-10" db="EMBL/GenBank/DDBJ databases">
        <authorList>
            <person name="Zhang R."/>
            <person name="Pan Y."/>
            <person name="Wang J."/>
            <person name="Ma R."/>
            <person name="Yu S."/>
        </authorList>
    </citation>
    <scope>NUCLEOTIDE SEQUENCE</scope>
    <source>
        <strain evidence="8">LA-IB0</strain>
        <tissue evidence="8">Leaf</tissue>
    </source>
</reference>
<evidence type="ECO:0000256" key="5">
    <source>
        <dbReference type="SAM" id="Coils"/>
    </source>
</evidence>
<dbReference type="AlphaFoldDB" id="A0AAV6WB25"/>
<feature type="domain" description="GRF-type" evidence="7">
    <location>
        <begin position="28"/>
        <end position="70"/>
    </location>
</feature>
<dbReference type="GO" id="GO:0008270">
    <property type="term" value="F:zinc ion binding"/>
    <property type="evidence" value="ECO:0007669"/>
    <property type="project" value="UniProtKB-KW"/>
</dbReference>
<evidence type="ECO:0000259" key="7">
    <source>
        <dbReference type="PROSITE" id="PS51999"/>
    </source>
</evidence>
<feature type="coiled-coil region" evidence="5">
    <location>
        <begin position="79"/>
        <end position="120"/>
    </location>
</feature>
<dbReference type="Proteomes" id="UP000826271">
    <property type="component" value="Unassembled WGS sequence"/>
</dbReference>
<feature type="transmembrane region" description="Helical" evidence="6">
    <location>
        <begin position="186"/>
        <end position="203"/>
    </location>
</feature>
<sequence length="204" mass="23391">MHWIEIERKNKKLSSSSCSSSSLGVRICDCKKRAPLGTSWTDDNLGRRFHGCENFNKIGGCNFFKWADPPMCPRAMVIIPNLRRDKHRLTVENEQLRQRISAMEEENAKLSRKISSLLDENMNMGRIIANMGSENANLRRRVSIIESDNDNLGRKIASMEFEDENIGSKISKLEDCNTSLTRINKIMKFVLVVSWLVLLLIWCA</sequence>
<dbReference type="EMBL" id="WHWC01000018">
    <property type="protein sequence ID" value="KAG8364577.1"/>
    <property type="molecule type" value="Genomic_DNA"/>
</dbReference>
<evidence type="ECO:0000256" key="4">
    <source>
        <dbReference type="PROSITE-ProRule" id="PRU01343"/>
    </source>
</evidence>
<evidence type="ECO:0000256" key="2">
    <source>
        <dbReference type="ARBA" id="ARBA00022771"/>
    </source>
</evidence>
<organism evidence="8 9">
    <name type="scientific">Buddleja alternifolia</name>
    <dbReference type="NCBI Taxonomy" id="168488"/>
    <lineage>
        <taxon>Eukaryota</taxon>
        <taxon>Viridiplantae</taxon>
        <taxon>Streptophyta</taxon>
        <taxon>Embryophyta</taxon>
        <taxon>Tracheophyta</taxon>
        <taxon>Spermatophyta</taxon>
        <taxon>Magnoliopsida</taxon>
        <taxon>eudicotyledons</taxon>
        <taxon>Gunneridae</taxon>
        <taxon>Pentapetalae</taxon>
        <taxon>asterids</taxon>
        <taxon>lamiids</taxon>
        <taxon>Lamiales</taxon>
        <taxon>Scrophulariaceae</taxon>
        <taxon>Buddlejeae</taxon>
        <taxon>Buddleja</taxon>
    </lineage>
</organism>
<evidence type="ECO:0000256" key="3">
    <source>
        <dbReference type="ARBA" id="ARBA00022833"/>
    </source>
</evidence>
<evidence type="ECO:0000313" key="8">
    <source>
        <dbReference type="EMBL" id="KAG8364577.1"/>
    </source>
</evidence>
<keyword evidence="6" id="KW-1133">Transmembrane helix</keyword>
<protein>
    <recommendedName>
        <fullName evidence="7">GRF-type domain-containing protein</fullName>
    </recommendedName>
</protein>
<keyword evidence="1" id="KW-0479">Metal-binding</keyword>
<dbReference type="InterPro" id="IPR010666">
    <property type="entry name" value="Znf_GRF"/>
</dbReference>
<evidence type="ECO:0000256" key="6">
    <source>
        <dbReference type="SAM" id="Phobius"/>
    </source>
</evidence>
<name>A0AAV6WB25_9LAMI</name>
<proteinExistence type="predicted"/>
<keyword evidence="9" id="KW-1185">Reference proteome</keyword>